<gene>
    <name evidence="1" type="ORF">GEV33_013089</name>
</gene>
<proteinExistence type="predicted"/>
<reference evidence="1" key="1">
    <citation type="journal article" date="2020" name="J Insects Food Feed">
        <title>The yellow mealworm (Tenebrio molitor) genome: a resource for the emerging insects as food and feed industry.</title>
        <authorList>
            <person name="Eriksson T."/>
            <person name="Andere A."/>
            <person name="Kelstrup H."/>
            <person name="Emery V."/>
            <person name="Picard C."/>
        </authorList>
    </citation>
    <scope>NUCLEOTIDE SEQUENCE</scope>
    <source>
        <strain evidence="1">Stoneville</strain>
        <tissue evidence="1">Whole head</tissue>
    </source>
</reference>
<organism evidence="1 2">
    <name type="scientific">Tenebrio molitor</name>
    <name type="common">Yellow mealworm beetle</name>
    <dbReference type="NCBI Taxonomy" id="7067"/>
    <lineage>
        <taxon>Eukaryota</taxon>
        <taxon>Metazoa</taxon>
        <taxon>Ecdysozoa</taxon>
        <taxon>Arthropoda</taxon>
        <taxon>Hexapoda</taxon>
        <taxon>Insecta</taxon>
        <taxon>Pterygota</taxon>
        <taxon>Neoptera</taxon>
        <taxon>Endopterygota</taxon>
        <taxon>Coleoptera</taxon>
        <taxon>Polyphaga</taxon>
        <taxon>Cucujiformia</taxon>
        <taxon>Tenebrionidae</taxon>
        <taxon>Tenebrio</taxon>
    </lineage>
</organism>
<keyword evidence="2" id="KW-1185">Reference proteome</keyword>
<comment type="caution">
    <text evidence="1">The sequence shown here is derived from an EMBL/GenBank/DDBJ whole genome shotgun (WGS) entry which is preliminary data.</text>
</comment>
<sequence length="186" mass="20781">MLGFTTSRDGLFQLSEEQLVSVVHKESILDVYDVDKTPLGSLLSPRSATFHVPRDERQQPHFRRRLLQQHETPITKDHGFSFFLGDVKCRRRPSRYRSEWKSRERESLKCDASATDWPLLRPNSAGKESTTPRTAAGRDVYGNELGAEAPPPTIIGVRAAGNGDGAKEMEKSSSRVACHLSTSACR</sequence>
<accession>A0A8J6H7K6</accession>
<protein>
    <submittedName>
        <fullName evidence="1">Uncharacterized protein</fullName>
    </submittedName>
</protein>
<dbReference type="Proteomes" id="UP000719412">
    <property type="component" value="Unassembled WGS sequence"/>
</dbReference>
<dbReference type="AlphaFoldDB" id="A0A8J6H7K6"/>
<dbReference type="EMBL" id="JABDTM020027974">
    <property type="protein sequence ID" value="KAH0809699.1"/>
    <property type="molecule type" value="Genomic_DNA"/>
</dbReference>
<evidence type="ECO:0000313" key="2">
    <source>
        <dbReference type="Proteomes" id="UP000719412"/>
    </source>
</evidence>
<name>A0A8J6H7K6_TENMO</name>
<evidence type="ECO:0000313" key="1">
    <source>
        <dbReference type="EMBL" id="KAH0809699.1"/>
    </source>
</evidence>
<reference evidence="1" key="2">
    <citation type="submission" date="2021-08" db="EMBL/GenBank/DDBJ databases">
        <authorList>
            <person name="Eriksson T."/>
        </authorList>
    </citation>
    <scope>NUCLEOTIDE SEQUENCE</scope>
    <source>
        <strain evidence="1">Stoneville</strain>
        <tissue evidence="1">Whole head</tissue>
    </source>
</reference>